<comment type="caution">
    <text evidence="2">The sequence shown here is derived from an EMBL/GenBank/DDBJ whole genome shotgun (WGS) entry which is preliminary data.</text>
</comment>
<keyword evidence="1" id="KW-0812">Transmembrane</keyword>
<evidence type="ECO:0000313" key="3">
    <source>
        <dbReference type="Proteomes" id="UP001562457"/>
    </source>
</evidence>
<dbReference type="RefSeq" id="WP_369608004.1">
    <property type="nucleotide sequence ID" value="NZ_BAAFHN010000136.1"/>
</dbReference>
<keyword evidence="1" id="KW-0472">Membrane</keyword>
<evidence type="ECO:0008006" key="4">
    <source>
        <dbReference type="Google" id="ProtNLM"/>
    </source>
</evidence>
<protein>
    <recommendedName>
        <fullName evidence="4">Lipoprotein</fullName>
    </recommendedName>
</protein>
<organism evidence="2 3">
    <name type="scientific">Helicobacter trogontum</name>
    <dbReference type="NCBI Taxonomy" id="50960"/>
    <lineage>
        <taxon>Bacteria</taxon>
        <taxon>Pseudomonadati</taxon>
        <taxon>Campylobacterota</taxon>
        <taxon>Epsilonproteobacteria</taxon>
        <taxon>Campylobacterales</taxon>
        <taxon>Helicobacteraceae</taxon>
        <taxon>Helicobacter</taxon>
    </lineage>
</organism>
<sequence>MKKNIQTHEADYKLTQKFLDYANCAYASYAFLKYILYFILGILVIVSFNGCSFSFKYIDPQYYKFKRLCKNVDSEVTIYNQDYFDILKNPKNIKTDDRGCFYSEKLQQRICFRDFQVETHEEFEKGRLSKLSIKRYYDGINFITYTEYWYSYKNLKLQGDEAAGWHWETDDFLTCSYMDNFLYNPHKLKR</sequence>
<proteinExistence type="predicted"/>
<dbReference type="Proteomes" id="UP001562457">
    <property type="component" value="Unassembled WGS sequence"/>
</dbReference>
<evidence type="ECO:0000313" key="2">
    <source>
        <dbReference type="EMBL" id="GAB0174090.1"/>
    </source>
</evidence>
<dbReference type="EMBL" id="BAAFHN010000136">
    <property type="protein sequence ID" value="GAB0174090.1"/>
    <property type="molecule type" value="Genomic_DNA"/>
</dbReference>
<name>A0ABQ0D6V7_9HELI</name>
<evidence type="ECO:0000256" key="1">
    <source>
        <dbReference type="SAM" id="Phobius"/>
    </source>
</evidence>
<reference evidence="2 3" key="1">
    <citation type="submission" date="2024-06" db="EMBL/GenBank/DDBJ databases">
        <title>Draft genome sequence of Helicobacter trogontum NHP16-4001.</title>
        <authorList>
            <person name="Rimbara E."/>
            <person name="Suzuki M."/>
        </authorList>
    </citation>
    <scope>NUCLEOTIDE SEQUENCE [LARGE SCALE GENOMIC DNA]</scope>
    <source>
        <strain evidence="2 3">NHP16-4001</strain>
    </source>
</reference>
<accession>A0ABQ0D6V7</accession>
<keyword evidence="1" id="KW-1133">Transmembrane helix</keyword>
<feature type="transmembrane region" description="Helical" evidence="1">
    <location>
        <begin position="35"/>
        <end position="58"/>
    </location>
</feature>
<gene>
    <name evidence="2" type="ORF">NHP164001_21170</name>
</gene>
<keyword evidence="3" id="KW-1185">Reference proteome</keyword>